<dbReference type="Proteomes" id="UP000092555">
    <property type="component" value="Unassembled WGS sequence"/>
</dbReference>
<dbReference type="GO" id="GO:1990527">
    <property type="term" value="C:Tec1p-Ste12p-Dig1p complex"/>
    <property type="evidence" value="ECO:0007669"/>
    <property type="project" value="TreeGrafter"/>
</dbReference>
<accession>A0A1A0HFR4</accession>
<gene>
    <name evidence="10" type="ORF">METBIDRAFT_90440</name>
</gene>
<dbReference type="PANTHER" id="PTHR47427">
    <property type="entry name" value="PROTEIN STE12"/>
    <property type="match status" value="1"/>
</dbReference>
<dbReference type="PROSITE" id="PS50157">
    <property type="entry name" value="ZINC_FINGER_C2H2_2"/>
    <property type="match status" value="2"/>
</dbReference>
<dbReference type="InterPro" id="IPR052127">
    <property type="entry name" value="STE12_transcription_factor"/>
</dbReference>
<evidence type="ECO:0000256" key="1">
    <source>
        <dbReference type="ARBA" id="ARBA00004123"/>
    </source>
</evidence>
<dbReference type="Pfam" id="PF00096">
    <property type="entry name" value="zf-C2H2"/>
    <property type="match status" value="2"/>
</dbReference>
<dbReference type="STRING" id="869754.A0A1A0HFR4"/>
<sequence>MARQLPLGLEPLFRDQHPLKQQHFLLPLQALPAAPPPAAAAVPDWIPPPALLATVNSDAIDLNDEVFFNYNAAPAYTTDAYGAGPGAAVPLLLLLAANFDFGYAAMPPHELASSPLKHAGALDSHYSHTRRFLLAVDQLNRMSLQAAGSLKLSSPDLYSMLPGLLASTEERTVDPRRLFGGPDGASPPGPGLAGATRYVLPSSVLSPSLLTFFAKLAATHDLLELSAAPAADPQGPLSATAALQALPAYTLPSQKPPLALNNPLNPYVMNDECVSAITYWLNNTADVILDKPAPSGPRTPLSVMKPGWTRRNLIQVVSPRADDRPAKTLRTLPMDQKRRRRKSVNTSSAIPEASFATSLNLASAHVHTQGFSHSPPQQAGHYTGHAPLDLRAQVRPLTLPLSHKEEPKTANVYAQDTYDAMDVAVPGPGSADSARDGLFKYTRDIVESIALMDVDVHSSHVAPHAHIDLGHPHAAEPGDDEPKPFPCPDCDKQFKRLEHLKRHIRSVHSNIRPFHCKYCEKKFLRSDNLAQHLKTHFKVDANGTATIIYGNPNPLGRTGRKKSAGDVDMEGLALGKMD</sequence>
<name>A0A1A0HFR4_9ASCO</name>
<evidence type="ECO:0000256" key="3">
    <source>
        <dbReference type="ARBA" id="ARBA00022737"/>
    </source>
</evidence>
<proteinExistence type="predicted"/>
<evidence type="ECO:0000256" key="5">
    <source>
        <dbReference type="ARBA" id="ARBA00022833"/>
    </source>
</evidence>
<dbReference type="Gene3D" id="3.30.160.60">
    <property type="entry name" value="Classic Zinc Finger"/>
    <property type="match status" value="2"/>
</dbReference>
<organism evidence="10 11">
    <name type="scientific">Metschnikowia bicuspidata var. bicuspidata NRRL YB-4993</name>
    <dbReference type="NCBI Taxonomy" id="869754"/>
    <lineage>
        <taxon>Eukaryota</taxon>
        <taxon>Fungi</taxon>
        <taxon>Dikarya</taxon>
        <taxon>Ascomycota</taxon>
        <taxon>Saccharomycotina</taxon>
        <taxon>Pichiomycetes</taxon>
        <taxon>Metschnikowiaceae</taxon>
        <taxon>Metschnikowia</taxon>
    </lineage>
</organism>
<dbReference type="PANTHER" id="PTHR47427:SF2">
    <property type="entry name" value="C2H2-TYPE DOMAIN-CONTAINING PROTEIN"/>
    <property type="match status" value="1"/>
</dbReference>
<comment type="subcellular location">
    <subcellularLocation>
        <location evidence="1">Nucleus</location>
    </subcellularLocation>
</comment>
<dbReference type="SUPFAM" id="SSF57667">
    <property type="entry name" value="beta-beta-alpha zinc fingers"/>
    <property type="match status" value="1"/>
</dbReference>
<keyword evidence="4 7" id="KW-0863">Zinc-finger</keyword>
<dbReference type="GO" id="GO:0003700">
    <property type="term" value="F:DNA-binding transcription factor activity"/>
    <property type="evidence" value="ECO:0007669"/>
    <property type="project" value="TreeGrafter"/>
</dbReference>
<keyword evidence="2" id="KW-0479">Metal-binding</keyword>
<evidence type="ECO:0000256" key="8">
    <source>
        <dbReference type="SAM" id="MobiDB-lite"/>
    </source>
</evidence>
<dbReference type="InterPro" id="IPR036236">
    <property type="entry name" value="Znf_C2H2_sf"/>
</dbReference>
<dbReference type="EMBL" id="LXTC01000001">
    <property type="protein sequence ID" value="OBA22698.1"/>
    <property type="molecule type" value="Genomic_DNA"/>
</dbReference>
<evidence type="ECO:0000256" key="6">
    <source>
        <dbReference type="ARBA" id="ARBA00023242"/>
    </source>
</evidence>
<keyword evidence="3" id="KW-0677">Repeat</keyword>
<reference evidence="10 11" key="1">
    <citation type="submission" date="2016-05" db="EMBL/GenBank/DDBJ databases">
        <title>Comparative genomics of biotechnologically important yeasts.</title>
        <authorList>
            <consortium name="DOE Joint Genome Institute"/>
            <person name="Riley R."/>
            <person name="Haridas S."/>
            <person name="Wolfe K.H."/>
            <person name="Lopes M.R."/>
            <person name="Hittinger C.T."/>
            <person name="Goker M."/>
            <person name="Salamov A."/>
            <person name="Wisecaver J."/>
            <person name="Long T.M."/>
            <person name="Aerts A.L."/>
            <person name="Barry K."/>
            <person name="Choi C."/>
            <person name="Clum A."/>
            <person name="Coughlan A.Y."/>
            <person name="Deshpande S."/>
            <person name="Douglass A.P."/>
            <person name="Hanson S.J."/>
            <person name="Klenk H.-P."/>
            <person name="LaButti K."/>
            <person name="Lapidus A."/>
            <person name="Lindquist E."/>
            <person name="Lipzen A."/>
            <person name="Meier-kolthoff J.P."/>
            <person name="Ohm R.A."/>
            <person name="Otillar R.P."/>
            <person name="Pangilinan J."/>
            <person name="Peng Y."/>
            <person name="Rokas A."/>
            <person name="Rosa C.A."/>
            <person name="Scheuner C."/>
            <person name="Sibirny A.A."/>
            <person name="Slot J.C."/>
            <person name="Stielow J.B."/>
            <person name="Sun H."/>
            <person name="Kurtzman C.P."/>
            <person name="Blackwell M."/>
            <person name="Grigoriev I.V."/>
            <person name="Jeffries T.W."/>
        </authorList>
    </citation>
    <scope>NUCLEOTIDE SEQUENCE [LARGE SCALE GENOMIC DNA]</scope>
    <source>
        <strain evidence="10 11">NRRL YB-4993</strain>
    </source>
</reference>
<feature type="domain" description="C2H2-type" evidence="9">
    <location>
        <begin position="514"/>
        <end position="536"/>
    </location>
</feature>
<dbReference type="GO" id="GO:0008270">
    <property type="term" value="F:zinc ion binding"/>
    <property type="evidence" value="ECO:0007669"/>
    <property type="project" value="UniProtKB-KW"/>
</dbReference>
<evidence type="ECO:0000256" key="4">
    <source>
        <dbReference type="ARBA" id="ARBA00022771"/>
    </source>
</evidence>
<dbReference type="FunFam" id="3.30.160.60:FF:000110">
    <property type="entry name" value="Zinc finger protein-like"/>
    <property type="match status" value="1"/>
</dbReference>
<dbReference type="InterPro" id="IPR013087">
    <property type="entry name" value="Znf_C2H2_type"/>
</dbReference>
<keyword evidence="6" id="KW-0539">Nucleus</keyword>
<dbReference type="OrthoDB" id="654211at2759"/>
<evidence type="ECO:0000313" key="10">
    <source>
        <dbReference type="EMBL" id="OBA22698.1"/>
    </source>
</evidence>
<comment type="caution">
    <text evidence="10">The sequence shown here is derived from an EMBL/GenBank/DDBJ whole genome shotgun (WGS) entry which is preliminary data.</text>
</comment>
<evidence type="ECO:0000313" key="11">
    <source>
        <dbReference type="Proteomes" id="UP000092555"/>
    </source>
</evidence>
<keyword evidence="5" id="KW-0862">Zinc</keyword>
<evidence type="ECO:0000256" key="7">
    <source>
        <dbReference type="PROSITE-ProRule" id="PRU00042"/>
    </source>
</evidence>
<dbReference type="RefSeq" id="XP_018713179.1">
    <property type="nucleotide sequence ID" value="XM_018859303.1"/>
</dbReference>
<evidence type="ECO:0000259" key="9">
    <source>
        <dbReference type="PROSITE" id="PS50157"/>
    </source>
</evidence>
<feature type="region of interest" description="Disordered" evidence="8">
    <location>
        <begin position="319"/>
        <end position="349"/>
    </location>
</feature>
<evidence type="ECO:0000256" key="2">
    <source>
        <dbReference type="ARBA" id="ARBA00022723"/>
    </source>
</evidence>
<dbReference type="PROSITE" id="PS00028">
    <property type="entry name" value="ZINC_FINGER_C2H2_1"/>
    <property type="match status" value="2"/>
</dbReference>
<dbReference type="AlphaFoldDB" id="A0A1A0HFR4"/>
<dbReference type="GeneID" id="30032278"/>
<dbReference type="GO" id="GO:0005634">
    <property type="term" value="C:nucleus"/>
    <property type="evidence" value="ECO:0007669"/>
    <property type="project" value="UniProtKB-SubCell"/>
</dbReference>
<dbReference type="GO" id="GO:1990526">
    <property type="term" value="C:Ste12p-Dig1p-Dig2p complex"/>
    <property type="evidence" value="ECO:0007669"/>
    <property type="project" value="TreeGrafter"/>
</dbReference>
<protein>
    <recommendedName>
        <fullName evidence="9">C2H2-type domain-containing protein</fullName>
    </recommendedName>
</protein>
<dbReference type="FunFam" id="3.30.160.60:FF:000100">
    <property type="entry name" value="Zinc finger 45-like"/>
    <property type="match status" value="1"/>
</dbReference>
<dbReference type="SMART" id="SM00355">
    <property type="entry name" value="ZnF_C2H2"/>
    <property type="match status" value="2"/>
</dbReference>
<feature type="domain" description="C2H2-type" evidence="9">
    <location>
        <begin position="485"/>
        <end position="513"/>
    </location>
</feature>
<keyword evidence="11" id="KW-1185">Reference proteome</keyword>